<dbReference type="Proteomes" id="UP000799302">
    <property type="component" value="Unassembled WGS sequence"/>
</dbReference>
<dbReference type="InterPro" id="IPR032675">
    <property type="entry name" value="LRR_dom_sf"/>
</dbReference>
<evidence type="ECO:0000259" key="1">
    <source>
        <dbReference type="PROSITE" id="PS50181"/>
    </source>
</evidence>
<dbReference type="CDD" id="cd09917">
    <property type="entry name" value="F-box_SF"/>
    <property type="match status" value="1"/>
</dbReference>
<dbReference type="PROSITE" id="PS50181">
    <property type="entry name" value="FBOX"/>
    <property type="match status" value="1"/>
</dbReference>
<dbReference type="EMBL" id="MU004242">
    <property type="protein sequence ID" value="KAF2664665.1"/>
    <property type="molecule type" value="Genomic_DNA"/>
</dbReference>
<dbReference type="InterPro" id="IPR036047">
    <property type="entry name" value="F-box-like_dom_sf"/>
</dbReference>
<dbReference type="OrthoDB" id="5279008at2759"/>
<keyword evidence="3" id="KW-1185">Reference proteome</keyword>
<evidence type="ECO:0000313" key="3">
    <source>
        <dbReference type="Proteomes" id="UP000799302"/>
    </source>
</evidence>
<evidence type="ECO:0000313" key="2">
    <source>
        <dbReference type="EMBL" id="KAF2664665.1"/>
    </source>
</evidence>
<accession>A0A6A6TX40</accession>
<protein>
    <recommendedName>
        <fullName evidence="1">F-box domain-containing protein</fullName>
    </recommendedName>
</protein>
<dbReference type="SUPFAM" id="SSF52047">
    <property type="entry name" value="RNI-like"/>
    <property type="match status" value="1"/>
</dbReference>
<proteinExistence type="predicted"/>
<reference evidence="2" key="1">
    <citation type="journal article" date="2020" name="Stud. Mycol.">
        <title>101 Dothideomycetes genomes: a test case for predicting lifestyles and emergence of pathogens.</title>
        <authorList>
            <person name="Haridas S."/>
            <person name="Albert R."/>
            <person name="Binder M."/>
            <person name="Bloem J."/>
            <person name="Labutti K."/>
            <person name="Salamov A."/>
            <person name="Andreopoulos B."/>
            <person name="Baker S."/>
            <person name="Barry K."/>
            <person name="Bills G."/>
            <person name="Bluhm B."/>
            <person name="Cannon C."/>
            <person name="Castanera R."/>
            <person name="Culley D."/>
            <person name="Daum C."/>
            <person name="Ezra D."/>
            <person name="Gonzalez J."/>
            <person name="Henrissat B."/>
            <person name="Kuo A."/>
            <person name="Liang C."/>
            <person name="Lipzen A."/>
            <person name="Lutzoni F."/>
            <person name="Magnuson J."/>
            <person name="Mondo S."/>
            <person name="Nolan M."/>
            <person name="Ohm R."/>
            <person name="Pangilinan J."/>
            <person name="Park H.-J."/>
            <person name="Ramirez L."/>
            <person name="Alfaro M."/>
            <person name="Sun H."/>
            <person name="Tritt A."/>
            <person name="Yoshinaga Y."/>
            <person name="Zwiers L.-H."/>
            <person name="Turgeon B."/>
            <person name="Goodwin S."/>
            <person name="Spatafora J."/>
            <person name="Crous P."/>
            <person name="Grigoriev I."/>
        </authorList>
    </citation>
    <scope>NUCLEOTIDE SEQUENCE</scope>
    <source>
        <strain evidence="2">CBS 115976</strain>
    </source>
</reference>
<dbReference type="Gene3D" id="3.80.10.10">
    <property type="entry name" value="Ribonuclease Inhibitor"/>
    <property type="match status" value="1"/>
</dbReference>
<dbReference type="InterPro" id="IPR001810">
    <property type="entry name" value="F-box_dom"/>
</dbReference>
<gene>
    <name evidence="2" type="ORF">BT63DRAFT_95256</name>
</gene>
<name>A0A6A6TX40_9PEZI</name>
<dbReference type="AlphaFoldDB" id="A0A6A6TX40"/>
<dbReference type="SUPFAM" id="SSF81383">
    <property type="entry name" value="F-box domain"/>
    <property type="match status" value="1"/>
</dbReference>
<feature type="domain" description="F-box" evidence="1">
    <location>
        <begin position="5"/>
        <end position="54"/>
    </location>
</feature>
<sequence>MAPTRLNLQRLPAEIVELICEHLEDHDLISIRTVCTALYYHSVKTCGYRLFSAIGTNLSRKSLEAIREQFSNSRFSPCVHHLKIQSSWLERANDLGRGFTWKRTICGRLEYDNEGIKALEQILFNIFPNCRSFSFAPNLDDRERIPTDVKDVIMTMDCVSIIFLIGTETGMPIHGFHMIRSRFTYLDDLQEYAPGFLVDTWYRCPLRLLATKPFKESWSHLTDLSLAFELSSTSSYRAPDWVKALLSGTPSLTSLDLTLHRIGIMMPQDFLDVLCSPRRKYNLRTLALSSVGMPWEDLLRLLDAHRNSLTSLQLHHSSFPYRRGHVTLLNELASMLPHLDFMSFGWLFPTLDNDEQISSEDRQGVTIWSGMRNSERQVFRTSYSGSEIVRACGIMLKALEE</sequence>
<dbReference type="Pfam" id="PF00646">
    <property type="entry name" value="F-box"/>
    <property type="match status" value="1"/>
</dbReference>
<organism evidence="2 3">
    <name type="scientific">Microthyrium microscopicum</name>
    <dbReference type="NCBI Taxonomy" id="703497"/>
    <lineage>
        <taxon>Eukaryota</taxon>
        <taxon>Fungi</taxon>
        <taxon>Dikarya</taxon>
        <taxon>Ascomycota</taxon>
        <taxon>Pezizomycotina</taxon>
        <taxon>Dothideomycetes</taxon>
        <taxon>Dothideomycetes incertae sedis</taxon>
        <taxon>Microthyriales</taxon>
        <taxon>Microthyriaceae</taxon>
        <taxon>Microthyrium</taxon>
    </lineage>
</organism>